<reference evidence="2 3" key="1">
    <citation type="journal article" date="2019" name="Int. J. Syst. Evol. Microbiol.">
        <title>The Global Catalogue of Microorganisms (GCM) 10K type strain sequencing project: providing services to taxonomists for standard genome sequencing and annotation.</title>
        <authorList>
            <consortium name="The Broad Institute Genomics Platform"/>
            <consortium name="The Broad Institute Genome Sequencing Center for Infectious Disease"/>
            <person name="Wu L."/>
            <person name="Ma J."/>
        </authorList>
    </citation>
    <scope>NUCLEOTIDE SEQUENCE [LARGE SCALE GENOMIC DNA]</scope>
    <source>
        <strain evidence="2 3">JCM 15421</strain>
    </source>
</reference>
<organism evidence="2 3">
    <name type="scientific">Dokdonella soli</name>
    <dbReference type="NCBI Taxonomy" id="529810"/>
    <lineage>
        <taxon>Bacteria</taxon>
        <taxon>Pseudomonadati</taxon>
        <taxon>Pseudomonadota</taxon>
        <taxon>Gammaproteobacteria</taxon>
        <taxon>Lysobacterales</taxon>
        <taxon>Rhodanobacteraceae</taxon>
        <taxon>Dokdonella</taxon>
    </lineage>
</organism>
<evidence type="ECO:0000313" key="2">
    <source>
        <dbReference type="EMBL" id="GAA0720463.1"/>
    </source>
</evidence>
<evidence type="ECO:0000313" key="3">
    <source>
        <dbReference type="Proteomes" id="UP001501523"/>
    </source>
</evidence>
<keyword evidence="3" id="KW-1185">Reference proteome</keyword>
<name>A0ABN1IT28_9GAMM</name>
<proteinExistence type="predicted"/>
<accession>A0ABN1IT28</accession>
<feature type="region of interest" description="Disordered" evidence="1">
    <location>
        <begin position="51"/>
        <end position="72"/>
    </location>
</feature>
<comment type="caution">
    <text evidence="2">The sequence shown here is derived from an EMBL/GenBank/DDBJ whole genome shotgun (WGS) entry which is preliminary data.</text>
</comment>
<dbReference type="EMBL" id="BAAAEU010000024">
    <property type="protein sequence ID" value="GAA0720463.1"/>
    <property type="molecule type" value="Genomic_DNA"/>
</dbReference>
<gene>
    <name evidence="2" type="ORF">GCM10009105_29900</name>
</gene>
<protein>
    <submittedName>
        <fullName evidence="2">Uncharacterized protein</fullName>
    </submittedName>
</protein>
<sequence>MPAITVAGTIVRQIGGMPQTGVRRNEPVREERSMAAKFESRDWMAALNQLKSEAGASAETPRSTSESDKREQFKVKVIEARVKLKLMRDRTDALKEALERYRARRESIRA</sequence>
<dbReference type="Proteomes" id="UP001501523">
    <property type="component" value="Unassembled WGS sequence"/>
</dbReference>
<evidence type="ECO:0000256" key="1">
    <source>
        <dbReference type="SAM" id="MobiDB-lite"/>
    </source>
</evidence>